<dbReference type="EMBL" id="JACXVP010000002">
    <property type="protein sequence ID" value="KAG5621925.1"/>
    <property type="molecule type" value="Genomic_DNA"/>
</dbReference>
<name>A0A9J6AB98_SOLCO</name>
<dbReference type="Proteomes" id="UP000824120">
    <property type="component" value="Chromosome 2"/>
</dbReference>
<dbReference type="AlphaFoldDB" id="A0A9J6AB98"/>
<proteinExistence type="predicted"/>
<gene>
    <name evidence="1" type="ORF">H5410_007143</name>
</gene>
<dbReference type="InterPro" id="IPR025886">
    <property type="entry name" value="PP2-like"/>
</dbReference>
<dbReference type="OrthoDB" id="2107747at2759"/>
<accession>A0A9J6AB98</accession>
<evidence type="ECO:0000313" key="1">
    <source>
        <dbReference type="EMBL" id="KAG5621925.1"/>
    </source>
</evidence>
<reference evidence="1 2" key="1">
    <citation type="submission" date="2020-09" db="EMBL/GenBank/DDBJ databases">
        <title>De no assembly of potato wild relative species, Solanum commersonii.</title>
        <authorList>
            <person name="Cho K."/>
        </authorList>
    </citation>
    <scope>NUCLEOTIDE SEQUENCE [LARGE SCALE GENOMIC DNA]</scope>
    <source>
        <strain evidence="1">LZ3.2</strain>
        <tissue evidence="1">Leaf</tissue>
    </source>
</reference>
<comment type="caution">
    <text evidence="1">The sequence shown here is derived from an EMBL/GenBank/DDBJ whole genome shotgun (WGS) entry which is preliminary data.</text>
</comment>
<evidence type="ECO:0000313" key="2">
    <source>
        <dbReference type="Proteomes" id="UP000824120"/>
    </source>
</evidence>
<protein>
    <submittedName>
        <fullName evidence="1">Uncharacterized protein</fullName>
    </submittedName>
</protein>
<organism evidence="1 2">
    <name type="scientific">Solanum commersonii</name>
    <name type="common">Commerson's wild potato</name>
    <name type="synonym">Commerson's nightshade</name>
    <dbReference type="NCBI Taxonomy" id="4109"/>
    <lineage>
        <taxon>Eukaryota</taxon>
        <taxon>Viridiplantae</taxon>
        <taxon>Streptophyta</taxon>
        <taxon>Embryophyta</taxon>
        <taxon>Tracheophyta</taxon>
        <taxon>Spermatophyta</taxon>
        <taxon>Magnoliopsida</taxon>
        <taxon>eudicotyledons</taxon>
        <taxon>Gunneridae</taxon>
        <taxon>Pentapetalae</taxon>
        <taxon>asterids</taxon>
        <taxon>lamiids</taxon>
        <taxon>Solanales</taxon>
        <taxon>Solanaceae</taxon>
        <taxon>Solanoideae</taxon>
        <taxon>Solaneae</taxon>
        <taxon>Solanum</taxon>
    </lineage>
</organism>
<keyword evidence="2" id="KW-1185">Reference proteome</keyword>
<sequence>MCATTKNGAELIQINWLKVTGCIDNINVAKKTSFDVGFTVSLMTDAFDWSDSPVYLMAKWGNNQWRTQYFHKVGSRYKK</sequence>
<dbReference type="Pfam" id="PF14299">
    <property type="entry name" value="PP2"/>
    <property type="match status" value="1"/>
</dbReference>